<organism evidence="2 3">
    <name type="scientific">Podospora didyma</name>
    <dbReference type="NCBI Taxonomy" id="330526"/>
    <lineage>
        <taxon>Eukaryota</taxon>
        <taxon>Fungi</taxon>
        <taxon>Dikarya</taxon>
        <taxon>Ascomycota</taxon>
        <taxon>Pezizomycotina</taxon>
        <taxon>Sordariomycetes</taxon>
        <taxon>Sordariomycetidae</taxon>
        <taxon>Sordariales</taxon>
        <taxon>Podosporaceae</taxon>
        <taxon>Podospora</taxon>
    </lineage>
</organism>
<protein>
    <submittedName>
        <fullName evidence="2">Uncharacterized protein</fullName>
    </submittedName>
</protein>
<proteinExistence type="predicted"/>
<name>A0AAE0K368_9PEZI</name>
<dbReference type="EMBL" id="JAULSW010000010">
    <property type="protein sequence ID" value="KAK3368630.1"/>
    <property type="molecule type" value="Genomic_DNA"/>
</dbReference>
<evidence type="ECO:0000256" key="1">
    <source>
        <dbReference type="SAM" id="MobiDB-lite"/>
    </source>
</evidence>
<dbReference type="Proteomes" id="UP001285441">
    <property type="component" value="Unassembled WGS sequence"/>
</dbReference>
<reference evidence="2" key="2">
    <citation type="submission" date="2023-06" db="EMBL/GenBank/DDBJ databases">
        <authorList>
            <consortium name="Lawrence Berkeley National Laboratory"/>
            <person name="Haridas S."/>
            <person name="Hensen N."/>
            <person name="Bonometti L."/>
            <person name="Westerberg I."/>
            <person name="Brannstrom I.O."/>
            <person name="Guillou S."/>
            <person name="Cros-Aarteil S."/>
            <person name="Calhoun S."/>
            <person name="Kuo A."/>
            <person name="Mondo S."/>
            <person name="Pangilinan J."/>
            <person name="Riley R."/>
            <person name="LaButti K."/>
            <person name="Andreopoulos B."/>
            <person name="Lipzen A."/>
            <person name="Chen C."/>
            <person name="Yanf M."/>
            <person name="Daum C."/>
            <person name="Ng V."/>
            <person name="Clum A."/>
            <person name="Steindorff A."/>
            <person name="Ohm R."/>
            <person name="Martin F."/>
            <person name="Silar P."/>
            <person name="Natvig D."/>
            <person name="Lalanne C."/>
            <person name="Gautier V."/>
            <person name="Ament-velasquez S.L."/>
            <person name="Kruys A."/>
            <person name="Hutchinson M.I."/>
            <person name="Powell A.J."/>
            <person name="Barry K."/>
            <person name="Miller A.N."/>
            <person name="Grigoriev I.V."/>
            <person name="Debuchy R."/>
            <person name="Gladieux P."/>
            <person name="Thoren M.H."/>
            <person name="Johannesson H."/>
        </authorList>
    </citation>
    <scope>NUCLEOTIDE SEQUENCE</scope>
    <source>
        <strain evidence="2">CBS 232.78</strain>
    </source>
</reference>
<evidence type="ECO:0000313" key="2">
    <source>
        <dbReference type="EMBL" id="KAK3368630.1"/>
    </source>
</evidence>
<feature type="region of interest" description="Disordered" evidence="1">
    <location>
        <begin position="1"/>
        <end position="20"/>
    </location>
</feature>
<comment type="caution">
    <text evidence="2">The sequence shown here is derived from an EMBL/GenBank/DDBJ whole genome shotgun (WGS) entry which is preliminary data.</text>
</comment>
<reference evidence="2" key="1">
    <citation type="journal article" date="2023" name="Mol. Phylogenet. Evol.">
        <title>Genome-scale phylogeny and comparative genomics of the fungal order Sordariales.</title>
        <authorList>
            <person name="Hensen N."/>
            <person name="Bonometti L."/>
            <person name="Westerberg I."/>
            <person name="Brannstrom I.O."/>
            <person name="Guillou S."/>
            <person name="Cros-Aarteil S."/>
            <person name="Calhoun S."/>
            <person name="Haridas S."/>
            <person name="Kuo A."/>
            <person name="Mondo S."/>
            <person name="Pangilinan J."/>
            <person name="Riley R."/>
            <person name="LaButti K."/>
            <person name="Andreopoulos B."/>
            <person name="Lipzen A."/>
            <person name="Chen C."/>
            <person name="Yan M."/>
            <person name="Daum C."/>
            <person name="Ng V."/>
            <person name="Clum A."/>
            <person name="Steindorff A."/>
            <person name="Ohm R.A."/>
            <person name="Martin F."/>
            <person name="Silar P."/>
            <person name="Natvig D.O."/>
            <person name="Lalanne C."/>
            <person name="Gautier V."/>
            <person name="Ament-Velasquez S.L."/>
            <person name="Kruys A."/>
            <person name="Hutchinson M.I."/>
            <person name="Powell A.J."/>
            <person name="Barry K."/>
            <person name="Miller A.N."/>
            <person name="Grigoriev I.V."/>
            <person name="Debuchy R."/>
            <person name="Gladieux P."/>
            <person name="Hiltunen Thoren M."/>
            <person name="Johannesson H."/>
        </authorList>
    </citation>
    <scope>NUCLEOTIDE SEQUENCE</scope>
    <source>
        <strain evidence="2">CBS 232.78</strain>
    </source>
</reference>
<feature type="compositionally biased region" description="Polar residues" evidence="1">
    <location>
        <begin position="7"/>
        <end position="19"/>
    </location>
</feature>
<accession>A0AAE0K368</accession>
<gene>
    <name evidence="2" type="ORF">B0H63DRAFT_488839</name>
</gene>
<evidence type="ECO:0000313" key="3">
    <source>
        <dbReference type="Proteomes" id="UP001285441"/>
    </source>
</evidence>
<sequence length="164" mass="18040">MDGSAALPTTQAIPQTQTSRELDAQKRIIEETGGLPLVIAIVGSTLKQDSGPLTTTCEGYLGWADEVKDIVLGQDPEYSGYLSSVWKAFKFAFEGVLRGNDFHRYTASLAHFIASCETASTLAEYVRLYSMFKKRRTGHAQPVTQPSHPAVDQLRFLDRPISTS</sequence>
<dbReference type="AlphaFoldDB" id="A0AAE0K368"/>
<keyword evidence="3" id="KW-1185">Reference proteome</keyword>